<sequence>MFLYAGWALLAKFATQRIPVGHAVAVTYVAGLVAVGGYLLVTDANLVRSVSGLGYALASGLFLGLGTLAYYSALDTGSAAIATSISGMYLLVTTVLAILFLDESLGSMEMAGLGLAVVAVVLLSQ</sequence>
<accession>A0AA41G4L2</accession>
<protein>
    <submittedName>
        <fullName evidence="3">EamA family transporter</fullName>
    </submittedName>
</protein>
<comment type="caution">
    <text evidence="3">The sequence shown here is derived from an EMBL/GenBank/DDBJ whole genome shotgun (WGS) entry which is preliminary data.</text>
</comment>
<proteinExistence type="predicted"/>
<evidence type="ECO:0000313" key="4">
    <source>
        <dbReference type="Proteomes" id="UP001166304"/>
    </source>
</evidence>
<evidence type="ECO:0000259" key="2">
    <source>
        <dbReference type="Pfam" id="PF00892"/>
    </source>
</evidence>
<feature type="domain" description="EamA" evidence="2">
    <location>
        <begin position="1"/>
        <end position="124"/>
    </location>
</feature>
<dbReference type="EMBL" id="JAHQXE010000006">
    <property type="protein sequence ID" value="MBV0903529.1"/>
    <property type="molecule type" value="Genomic_DNA"/>
</dbReference>
<dbReference type="Proteomes" id="UP001166304">
    <property type="component" value="Unassembled WGS sequence"/>
</dbReference>
<name>A0AA41G4L2_9EURY</name>
<evidence type="ECO:0000256" key="1">
    <source>
        <dbReference type="SAM" id="Phobius"/>
    </source>
</evidence>
<dbReference type="GO" id="GO:0016020">
    <property type="term" value="C:membrane"/>
    <property type="evidence" value="ECO:0007669"/>
    <property type="project" value="InterPro"/>
</dbReference>
<feature type="transmembrane region" description="Helical" evidence="1">
    <location>
        <begin position="79"/>
        <end position="101"/>
    </location>
</feature>
<dbReference type="SUPFAM" id="SSF103481">
    <property type="entry name" value="Multidrug resistance efflux transporter EmrE"/>
    <property type="match status" value="1"/>
</dbReference>
<feature type="transmembrane region" description="Helical" evidence="1">
    <location>
        <begin position="53"/>
        <end position="73"/>
    </location>
</feature>
<dbReference type="AlphaFoldDB" id="A0AA41G4L2"/>
<gene>
    <name evidence="3" type="ORF">KTS37_17235</name>
</gene>
<keyword evidence="1" id="KW-1133">Transmembrane helix</keyword>
<keyword evidence="1" id="KW-0472">Membrane</keyword>
<reference evidence="3" key="1">
    <citation type="submission" date="2021-06" db="EMBL/GenBank/DDBJ databases">
        <title>New haloarchaea isolates fom saline soil.</title>
        <authorList>
            <person name="Duran-Viseras A."/>
            <person name="Sanchez-Porro C.S."/>
            <person name="Ventosa A."/>
        </authorList>
    </citation>
    <scope>NUCLEOTIDE SEQUENCE</scope>
    <source>
        <strain evidence="3">JCM 18369</strain>
    </source>
</reference>
<feature type="transmembrane region" description="Helical" evidence="1">
    <location>
        <begin position="108"/>
        <end position="124"/>
    </location>
</feature>
<keyword evidence="1" id="KW-0812">Transmembrane</keyword>
<organism evidence="3 4">
    <name type="scientific">Haloarcula salina</name>
    <dbReference type="NCBI Taxonomy" id="1429914"/>
    <lineage>
        <taxon>Archaea</taxon>
        <taxon>Methanobacteriati</taxon>
        <taxon>Methanobacteriota</taxon>
        <taxon>Stenosarchaea group</taxon>
        <taxon>Halobacteria</taxon>
        <taxon>Halobacteriales</taxon>
        <taxon>Haloarculaceae</taxon>
        <taxon>Haloarcula</taxon>
    </lineage>
</organism>
<dbReference type="Pfam" id="PF00892">
    <property type="entry name" value="EamA"/>
    <property type="match status" value="1"/>
</dbReference>
<dbReference type="Gene3D" id="1.10.3730.20">
    <property type="match status" value="1"/>
</dbReference>
<dbReference type="InterPro" id="IPR037185">
    <property type="entry name" value="EmrE-like"/>
</dbReference>
<keyword evidence="4" id="KW-1185">Reference proteome</keyword>
<evidence type="ECO:0000313" key="3">
    <source>
        <dbReference type="EMBL" id="MBV0903529.1"/>
    </source>
</evidence>
<dbReference type="InterPro" id="IPR000620">
    <property type="entry name" value="EamA_dom"/>
</dbReference>
<feature type="transmembrane region" description="Helical" evidence="1">
    <location>
        <begin position="20"/>
        <end position="41"/>
    </location>
</feature>